<comment type="caution">
    <text evidence="1">The sequence shown here is derived from an EMBL/GenBank/DDBJ whole genome shotgun (WGS) entry which is preliminary data.</text>
</comment>
<name>A0A7D9D8G6_PARCT</name>
<evidence type="ECO:0000313" key="1">
    <source>
        <dbReference type="EMBL" id="CAB3979700.1"/>
    </source>
</evidence>
<accession>A0A7D9D8G6</accession>
<evidence type="ECO:0000313" key="2">
    <source>
        <dbReference type="Proteomes" id="UP001152795"/>
    </source>
</evidence>
<keyword evidence="2" id="KW-1185">Reference proteome</keyword>
<organism evidence="1 2">
    <name type="scientific">Paramuricea clavata</name>
    <name type="common">Red gorgonian</name>
    <name type="synonym">Violescent sea-whip</name>
    <dbReference type="NCBI Taxonomy" id="317549"/>
    <lineage>
        <taxon>Eukaryota</taxon>
        <taxon>Metazoa</taxon>
        <taxon>Cnidaria</taxon>
        <taxon>Anthozoa</taxon>
        <taxon>Octocorallia</taxon>
        <taxon>Malacalcyonacea</taxon>
        <taxon>Plexauridae</taxon>
        <taxon>Paramuricea</taxon>
    </lineage>
</organism>
<dbReference type="EMBL" id="CACRXK020000220">
    <property type="protein sequence ID" value="CAB3979700.1"/>
    <property type="molecule type" value="Genomic_DNA"/>
</dbReference>
<proteinExistence type="predicted"/>
<sequence>MKFSTNVDLLILNDFRYKGIAGNFWERNKWFIKNMTRNAKKDLASNLSQLHELQANPFGFDINELDDGSGIATLTVNKACWHKSCRNKINTAEVKRVAKRKEDKDEDNDSIKSVAKMRSLTEDKSIFESGCFFCDKPGGNLRRASTLEVDTKVRKYATKLNDTSLLTKLAAGDMVAIDAIYHTKCIVAFYNRVRWNHSKTNEEQENSRLHAIAFAELGCT</sequence>
<gene>
    <name evidence="1" type="ORF">PACLA_8A049426</name>
</gene>
<reference evidence="1" key="1">
    <citation type="submission" date="2020-04" db="EMBL/GenBank/DDBJ databases">
        <authorList>
            <person name="Alioto T."/>
            <person name="Alioto T."/>
            <person name="Gomez Garrido J."/>
        </authorList>
    </citation>
    <scope>NUCLEOTIDE SEQUENCE</scope>
    <source>
        <strain evidence="1">A484AB</strain>
    </source>
</reference>
<dbReference type="PANTHER" id="PTHR47018">
    <property type="entry name" value="CXC DOMAIN-CONTAINING PROTEIN-RELATED"/>
    <property type="match status" value="1"/>
</dbReference>
<dbReference type="PANTHER" id="PTHR47018:SF1">
    <property type="entry name" value="TESMIN_TSO1-LIKE CXC DOMAIN-CONTAINING PROTEIN"/>
    <property type="match status" value="1"/>
</dbReference>
<dbReference type="OrthoDB" id="5988189at2759"/>
<dbReference type="Proteomes" id="UP001152795">
    <property type="component" value="Unassembled WGS sequence"/>
</dbReference>
<protein>
    <submittedName>
        <fullName evidence="1">Uncharacterized protein</fullName>
    </submittedName>
</protein>
<dbReference type="AlphaFoldDB" id="A0A7D9D8G6"/>